<dbReference type="PANTHER" id="PTHR40069:SF1">
    <property type="entry name" value="YWBE PROTEIN"/>
    <property type="match status" value="1"/>
</dbReference>
<gene>
    <name evidence="2" type="ORF">TWF694_006919</name>
</gene>
<organism evidence="2 3">
    <name type="scientific">Orbilia ellipsospora</name>
    <dbReference type="NCBI Taxonomy" id="2528407"/>
    <lineage>
        <taxon>Eukaryota</taxon>
        <taxon>Fungi</taxon>
        <taxon>Dikarya</taxon>
        <taxon>Ascomycota</taxon>
        <taxon>Pezizomycotina</taxon>
        <taxon>Orbiliomycetes</taxon>
        <taxon>Orbiliales</taxon>
        <taxon>Orbiliaceae</taxon>
        <taxon>Orbilia</taxon>
    </lineage>
</organism>
<dbReference type="Proteomes" id="UP001365542">
    <property type="component" value="Unassembled WGS sequence"/>
</dbReference>
<feature type="compositionally biased region" description="Basic residues" evidence="1">
    <location>
        <begin position="112"/>
        <end position="124"/>
    </location>
</feature>
<evidence type="ECO:0000313" key="3">
    <source>
        <dbReference type="Proteomes" id="UP001365542"/>
    </source>
</evidence>
<reference evidence="2 3" key="1">
    <citation type="submission" date="2019-10" db="EMBL/GenBank/DDBJ databases">
        <authorList>
            <person name="Palmer J.M."/>
        </authorList>
    </citation>
    <scope>NUCLEOTIDE SEQUENCE [LARGE SCALE GENOMIC DNA]</scope>
    <source>
        <strain evidence="2 3">TWF694</strain>
    </source>
</reference>
<dbReference type="EMBL" id="JAVHJO010000002">
    <property type="protein sequence ID" value="KAK6542988.1"/>
    <property type="molecule type" value="Genomic_DNA"/>
</dbReference>
<dbReference type="AlphaFoldDB" id="A0AAV9XTC6"/>
<keyword evidence="3" id="KW-1185">Reference proteome</keyword>
<accession>A0AAV9XTC6</accession>
<feature type="compositionally biased region" description="Basic and acidic residues" evidence="1">
    <location>
        <begin position="138"/>
        <end position="147"/>
    </location>
</feature>
<evidence type="ECO:0000256" key="1">
    <source>
        <dbReference type="SAM" id="MobiDB-lite"/>
    </source>
</evidence>
<feature type="compositionally biased region" description="Low complexity" evidence="1">
    <location>
        <begin position="64"/>
        <end position="76"/>
    </location>
</feature>
<proteinExistence type="predicted"/>
<dbReference type="InterPro" id="IPR019240">
    <property type="entry name" value="DUF2196"/>
</dbReference>
<comment type="caution">
    <text evidence="2">The sequence shown here is derived from an EMBL/GenBank/DDBJ whole genome shotgun (WGS) entry which is preliminary data.</text>
</comment>
<dbReference type="Pfam" id="PF09962">
    <property type="entry name" value="DUF2196"/>
    <property type="match status" value="1"/>
</dbReference>
<protein>
    <submittedName>
        <fullName evidence="2">Uncharacterized protein</fullName>
    </submittedName>
</protein>
<sequence>MPVPRHASITPSTPVSIILKQDQPTGRQVTGIVSEILTRGDHPRGVKVRLKDGRVGRVQQIITDNSPLSPNLDSSSGYPDEDDGSGRVEYNYDQTSTVAEGDGGFFNSRGRSGGRTRGRGRGRGRGGGGSRFSGMTPRDSEGAERSEATYDLTAFIKDGRKGGKGKVQRSEATSPTVESAVTVRCPVCGDFEGDERAVEYHVESHFS</sequence>
<feature type="region of interest" description="Disordered" evidence="1">
    <location>
        <begin position="57"/>
        <end position="147"/>
    </location>
</feature>
<name>A0AAV9XTC6_9PEZI</name>
<dbReference type="NCBIfam" id="TIGR03833">
    <property type="entry name" value="YwbE family protein"/>
    <property type="match status" value="1"/>
</dbReference>
<dbReference type="PANTHER" id="PTHR40069">
    <property type="entry name" value="YWBE PROTEIN"/>
    <property type="match status" value="1"/>
</dbReference>
<evidence type="ECO:0000313" key="2">
    <source>
        <dbReference type="EMBL" id="KAK6542988.1"/>
    </source>
</evidence>